<dbReference type="SUPFAM" id="SSF52972">
    <property type="entry name" value="ITPase-like"/>
    <property type="match status" value="1"/>
</dbReference>
<comment type="cofactor">
    <cofactor evidence="1">
        <name>a divalent metal cation</name>
        <dbReference type="ChEBI" id="CHEBI:60240"/>
    </cofactor>
</comment>
<dbReference type="HAMAP" id="MF_00528">
    <property type="entry name" value="Maf"/>
    <property type="match status" value="1"/>
</dbReference>
<gene>
    <name evidence="3" type="ORF">BOKJ2_LOCUS1794</name>
</gene>
<accession>A0A811JUX6</accession>
<dbReference type="GO" id="GO:0047429">
    <property type="term" value="F:nucleoside triphosphate diphosphatase activity"/>
    <property type="evidence" value="ECO:0007669"/>
    <property type="project" value="InterPro"/>
</dbReference>
<dbReference type="InterPro" id="IPR003697">
    <property type="entry name" value="Maf-like"/>
</dbReference>
<dbReference type="AlphaFoldDB" id="A0A811JUX6"/>
<dbReference type="CDD" id="cd00555">
    <property type="entry name" value="Maf"/>
    <property type="match status" value="1"/>
</dbReference>
<keyword evidence="4" id="KW-1185">Reference proteome</keyword>
<dbReference type="InterPro" id="IPR029001">
    <property type="entry name" value="ITPase-like_fam"/>
</dbReference>
<dbReference type="Proteomes" id="UP000614601">
    <property type="component" value="Unassembled WGS sequence"/>
</dbReference>
<dbReference type="EMBL" id="CAJFDH010000001">
    <property type="protein sequence ID" value="CAD5207110.1"/>
    <property type="molecule type" value="Genomic_DNA"/>
</dbReference>
<dbReference type="Pfam" id="PF02545">
    <property type="entry name" value="Maf"/>
    <property type="match status" value="1"/>
</dbReference>
<comment type="caution">
    <text evidence="3">The sequence shown here is derived from an EMBL/GenBank/DDBJ whole genome shotgun (WGS) entry which is preliminary data.</text>
</comment>
<evidence type="ECO:0000256" key="2">
    <source>
        <dbReference type="ARBA" id="ARBA00022801"/>
    </source>
</evidence>
<protein>
    <submittedName>
        <fullName evidence="3">Uncharacterized protein</fullName>
    </submittedName>
</protein>
<organism evidence="3 4">
    <name type="scientific">Bursaphelenchus okinawaensis</name>
    <dbReference type="NCBI Taxonomy" id="465554"/>
    <lineage>
        <taxon>Eukaryota</taxon>
        <taxon>Metazoa</taxon>
        <taxon>Ecdysozoa</taxon>
        <taxon>Nematoda</taxon>
        <taxon>Chromadorea</taxon>
        <taxon>Rhabditida</taxon>
        <taxon>Tylenchina</taxon>
        <taxon>Tylenchomorpha</taxon>
        <taxon>Aphelenchoidea</taxon>
        <taxon>Aphelenchoididae</taxon>
        <taxon>Bursaphelenchus</taxon>
    </lineage>
</organism>
<dbReference type="OrthoDB" id="10267058at2759"/>
<evidence type="ECO:0000256" key="1">
    <source>
        <dbReference type="ARBA" id="ARBA00001968"/>
    </source>
</evidence>
<dbReference type="EMBL" id="CAJFCW020000001">
    <property type="protein sequence ID" value="CAG9084377.1"/>
    <property type="molecule type" value="Genomic_DNA"/>
</dbReference>
<reference evidence="3" key="1">
    <citation type="submission" date="2020-09" db="EMBL/GenBank/DDBJ databases">
        <authorList>
            <person name="Kikuchi T."/>
        </authorList>
    </citation>
    <scope>NUCLEOTIDE SEQUENCE</scope>
    <source>
        <strain evidence="3">SH1</strain>
    </source>
</reference>
<dbReference type="PIRSF" id="PIRSF006305">
    <property type="entry name" value="Maf"/>
    <property type="match status" value="1"/>
</dbReference>
<sequence length="203" mass="22580">MKSTWFLADMARPLTIVLASESPRRLELLKQVGLNPIVCPSGFDEVLNEVLTPRDFVEKCSFEKAKSVKQSWIEQKKPFDIVLGSDTIIEIDGLILGKPKDDQEAMEVLKKLSGRTHLCLTGVSLQTPTKDRTFVVETKVRFKELPDSLIKAYIQTQEHVGRAGSYSIQGKAAVFVDGIEGCYNNVVGLPVSKVVQEMAELIE</sequence>
<evidence type="ECO:0000313" key="3">
    <source>
        <dbReference type="EMBL" id="CAD5207110.1"/>
    </source>
</evidence>
<dbReference type="NCBIfam" id="TIGR00172">
    <property type="entry name" value="maf"/>
    <property type="match status" value="1"/>
</dbReference>
<keyword evidence="2" id="KW-0378">Hydrolase</keyword>
<evidence type="ECO:0000313" key="4">
    <source>
        <dbReference type="Proteomes" id="UP000614601"/>
    </source>
</evidence>
<dbReference type="Proteomes" id="UP000783686">
    <property type="component" value="Unassembled WGS sequence"/>
</dbReference>
<dbReference type="PANTHER" id="PTHR43213">
    <property type="entry name" value="BIFUNCTIONAL DTTP/UTP PYROPHOSPHATASE/METHYLTRANSFERASE PROTEIN-RELATED"/>
    <property type="match status" value="1"/>
</dbReference>
<name>A0A811JUX6_9BILA</name>
<dbReference type="Gene3D" id="3.90.950.10">
    <property type="match status" value="1"/>
</dbReference>
<dbReference type="PANTHER" id="PTHR43213:SF5">
    <property type="entry name" value="BIFUNCTIONAL DTTP_UTP PYROPHOSPHATASE_METHYLTRANSFERASE PROTEIN-RELATED"/>
    <property type="match status" value="1"/>
</dbReference>
<proteinExistence type="inferred from homology"/>